<sequence length="649" mass="71286">MSVAFDEQGNQLQLGKKLGEGGEGTVFDAMHNGVNVAAKIYSHVLPVERQTKLRAMAQVGDTYLKQISAWPISVLLTKRPGPISGFTMPKFSGYHPVHELYGVGSRRHRFPKADFAFLVGTARNIAAAFDAIHAHGHAIGDVNENNIIVSHQGTVKLLDCDSFHVNTPTASYPCTVGVPHYTPPELQGLNSFHGVTRTANHDNFGLAVLIFQLLFMARHPFSGIPKTGGDLPLERSIKEFRFAYGADRLARMNDMPPRALSLDYLPPNIGDMFWRAFTETGVQHGRPKAKEWVTALETLLHSLRSCSAESQHKYPGRLQNCIWCERDKAGTPFFTHAAATGPNINFQAIGANIAALWSQIQTLGSLPTLVAFTPPSLNLTGTPVPKSARKGVVDVTLAYGFVCFVAFVLSLVAPKFWWLWLLAGSVTIRGIKPHSTAELNTRKAAVEVAQRSYEGALREYDRLRSDRRIVDLMRDLSQIKAQIDDLPQALAREMKQLHATLLARQLNDYLDRHFIRSAKIPGIGEQRKQTLASFGIETAADITKSSVAAVPGIGAGLTANLMVWKKSIEQRFVPPTSVTPNPQDIGTVNARVAGMRARLEQQLRDGATHLQNVRNEIVARQNNAKGALEGAYQALAQAKVDLDVLQRTP</sequence>
<dbReference type="GO" id="GO:0004672">
    <property type="term" value="F:protein kinase activity"/>
    <property type="evidence" value="ECO:0007669"/>
    <property type="project" value="InterPro"/>
</dbReference>
<feature type="domain" description="Protein kinase" evidence="2">
    <location>
        <begin position="12"/>
        <end position="300"/>
    </location>
</feature>
<dbReference type="PROSITE" id="PS50011">
    <property type="entry name" value="PROTEIN_KINASE_DOM"/>
    <property type="match status" value="1"/>
</dbReference>
<organism evidence="3 4">
    <name type="scientific">Burkholderia ubonensis</name>
    <dbReference type="NCBI Taxonomy" id="101571"/>
    <lineage>
        <taxon>Bacteria</taxon>
        <taxon>Pseudomonadati</taxon>
        <taxon>Pseudomonadota</taxon>
        <taxon>Betaproteobacteria</taxon>
        <taxon>Burkholderiales</taxon>
        <taxon>Burkholderiaceae</taxon>
        <taxon>Burkholderia</taxon>
        <taxon>Burkholderia cepacia complex</taxon>
    </lineage>
</organism>
<comment type="caution">
    <text evidence="3">The sequence shown here is derived from an EMBL/GenBank/DDBJ whole genome shotgun (WGS) entry which is preliminary data.</text>
</comment>
<evidence type="ECO:0000313" key="3">
    <source>
        <dbReference type="EMBL" id="KWD95351.1"/>
    </source>
</evidence>
<accession>A0A107ELI8</accession>
<dbReference type="InterPro" id="IPR011009">
    <property type="entry name" value="Kinase-like_dom_sf"/>
</dbReference>
<dbReference type="Proteomes" id="UP000062998">
    <property type="component" value="Unassembled WGS sequence"/>
</dbReference>
<dbReference type="AlphaFoldDB" id="A0A107ELI8"/>
<proteinExistence type="predicted"/>
<gene>
    <name evidence="3" type="ORF">WL73_01420</name>
</gene>
<keyword evidence="1" id="KW-0175">Coiled coil</keyword>
<evidence type="ECO:0000259" key="2">
    <source>
        <dbReference type="PROSITE" id="PS50011"/>
    </source>
</evidence>
<dbReference type="EMBL" id="LPIX01000095">
    <property type="protein sequence ID" value="KWD95351.1"/>
    <property type="molecule type" value="Genomic_DNA"/>
</dbReference>
<evidence type="ECO:0000313" key="4">
    <source>
        <dbReference type="Proteomes" id="UP000062998"/>
    </source>
</evidence>
<feature type="coiled-coil region" evidence="1">
    <location>
        <begin position="596"/>
        <end position="648"/>
    </location>
</feature>
<reference evidence="3 4" key="1">
    <citation type="submission" date="2015-11" db="EMBL/GenBank/DDBJ databases">
        <title>Expanding the genomic diversity of Burkholderia species for the development of highly accurate diagnostics.</title>
        <authorList>
            <person name="Sahl J."/>
            <person name="Keim P."/>
            <person name="Wagner D."/>
        </authorList>
    </citation>
    <scope>NUCLEOTIDE SEQUENCE [LARGE SCALE GENOMIC DNA]</scope>
    <source>
        <strain evidence="3 4">MSMB2167WGS</strain>
    </source>
</reference>
<dbReference type="InterPro" id="IPR000719">
    <property type="entry name" value="Prot_kinase_dom"/>
</dbReference>
<dbReference type="OrthoDB" id="5782056at2"/>
<dbReference type="RefSeq" id="WP_060326888.1">
    <property type="nucleotide sequence ID" value="NZ_LPIU01000049.1"/>
</dbReference>
<dbReference type="SUPFAM" id="SSF56112">
    <property type="entry name" value="Protein kinase-like (PK-like)"/>
    <property type="match status" value="1"/>
</dbReference>
<dbReference type="Gene3D" id="1.10.510.10">
    <property type="entry name" value="Transferase(Phosphotransferase) domain 1"/>
    <property type="match status" value="1"/>
</dbReference>
<dbReference type="GO" id="GO:0005524">
    <property type="term" value="F:ATP binding"/>
    <property type="evidence" value="ECO:0007669"/>
    <property type="project" value="InterPro"/>
</dbReference>
<name>A0A107ELI8_9BURK</name>
<evidence type="ECO:0000256" key="1">
    <source>
        <dbReference type="SAM" id="Coils"/>
    </source>
</evidence>
<protein>
    <recommendedName>
        <fullName evidence="2">Protein kinase domain-containing protein</fullName>
    </recommendedName>
</protein>